<dbReference type="PANTHER" id="PTHR34153:SF2">
    <property type="entry name" value="SI:CH211-262H13.3-RELATED"/>
    <property type="match status" value="1"/>
</dbReference>
<dbReference type="PANTHER" id="PTHR34153">
    <property type="entry name" value="SI:CH211-262H13.3-RELATED-RELATED"/>
    <property type="match status" value="1"/>
</dbReference>
<evidence type="ECO:0000313" key="4">
    <source>
        <dbReference type="Proteomes" id="UP000708208"/>
    </source>
</evidence>
<dbReference type="AlphaFoldDB" id="A0A8J2LWI3"/>
<evidence type="ECO:0000259" key="2">
    <source>
        <dbReference type="Pfam" id="PF16064"/>
    </source>
</evidence>
<dbReference type="Pfam" id="PF16064">
    <property type="entry name" value="DUF4806"/>
    <property type="match status" value="1"/>
</dbReference>
<gene>
    <name evidence="3" type="ORF">AFUS01_LOCUS39800</name>
</gene>
<keyword evidence="4" id="KW-1185">Reference proteome</keyword>
<dbReference type="EMBL" id="CAJVCH010553638">
    <property type="protein sequence ID" value="CAG7829970.1"/>
    <property type="molecule type" value="Genomic_DNA"/>
</dbReference>
<dbReference type="OrthoDB" id="8887905at2759"/>
<feature type="non-terminal residue" evidence="3">
    <location>
        <position position="1"/>
    </location>
</feature>
<comment type="caution">
    <text evidence="3">The sequence shown here is derived from an EMBL/GenBank/DDBJ whole genome shotgun (WGS) entry which is preliminary data.</text>
</comment>
<feature type="region of interest" description="Disordered" evidence="1">
    <location>
        <begin position="65"/>
        <end position="85"/>
    </location>
</feature>
<dbReference type="Proteomes" id="UP000708208">
    <property type="component" value="Unassembled WGS sequence"/>
</dbReference>
<evidence type="ECO:0000313" key="3">
    <source>
        <dbReference type="EMBL" id="CAG7829970.1"/>
    </source>
</evidence>
<name>A0A8J2LWI3_9HEXA</name>
<evidence type="ECO:0000256" key="1">
    <source>
        <dbReference type="SAM" id="MobiDB-lite"/>
    </source>
</evidence>
<feature type="domain" description="DUF4806" evidence="2">
    <location>
        <begin position="178"/>
        <end position="247"/>
    </location>
</feature>
<proteinExistence type="predicted"/>
<sequence length="277" mass="30952">LCLSGIESIGGANKFLILPKESCKLKFYALCPLHSILVIFTHSCYQIAVECYLLARQKAHASENVTDISSSGERGKRKRTTNIPASFPKKIRKRKQFEDNLSSSESDTNDNNVSAGLKIRTLKSPNCILNNVGETLQTFIQSAELIKVRQKQYDDLLEFLSSQLDHMPQCSPENSTQAIKLPLRTMIELDELERAMTNDDIEAKLYGLLFGIVGNIVGDTTRNCLAKLVSNNVAANLNWKGRGNKQGGNEKQGRFLSSTNETNIEKPIKDWLQQAPY</sequence>
<protein>
    <recommendedName>
        <fullName evidence="2">DUF4806 domain-containing protein</fullName>
    </recommendedName>
</protein>
<accession>A0A8J2LWI3</accession>
<organism evidence="3 4">
    <name type="scientific">Allacma fusca</name>
    <dbReference type="NCBI Taxonomy" id="39272"/>
    <lineage>
        <taxon>Eukaryota</taxon>
        <taxon>Metazoa</taxon>
        <taxon>Ecdysozoa</taxon>
        <taxon>Arthropoda</taxon>
        <taxon>Hexapoda</taxon>
        <taxon>Collembola</taxon>
        <taxon>Symphypleona</taxon>
        <taxon>Sminthuridae</taxon>
        <taxon>Allacma</taxon>
    </lineage>
</organism>
<feature type="region of interest" description="Disordered" evidence="1">
    <location>
        <begin position="239"/>
        <end position="259"/>
    </location>
</feature>
<dbReference type="InterPro" id="IPR032071">
    <property type="entry name" value="DUF4806"/>
</dbReference>
<reference evidence="3" key="1">
    <citation type="submission" date="2021-06" db="EMBL/GenBank/DDBJ databases">
        <authorList>
            <person name="Hodson N. C."/>
            <person name="Mongue J. A."/>
            <person name="Jaron S. K."/>
        </authorList>
    </citation>
    <scope>NUCLEOTIDE SEQUENCE</scope>
</reference>